<sequence>VTTQQPCTKILERQKKYMKMEQFFNNDQQTQNHVKFVEYILFMFCITHCLPFILMDYFQALLMECCPDSAIIPLSSLIGQATDGQNLIAGQFGGNNE</sequence>
<evidence type="ECO:0000313" key="1">
    <source>
        <dbReference type="EnsemblMetazoa" id="MDOA016627-PA"/>
    </source>
</evidence>
<protein>
    <submittedName>
        <fullName evidence="1">Uncharacterized protein</fullName>
    </submittedName>
</protein>
<proteinExistence type="predicted"/>
<accession>A0A1I8NKH6</accession>
<name>A0A1I8NKH6_MUSDO</name>
<dbReference type="EnsemblMetazoa" id="MDOA016627-RA">
    <property type="protein sequence ID" value="MDOA016627-PA"/>
    <property type="gene ID" value="MDOA016627"/>
</dbReference>
<reference evidence="1" key="1">
    <citation type="submission" date="2020-05" db="UniProtKB">
        <authorList>
            <consortium name="EnsemblMetazoa"/>
        </authorList>
    </citation>
    <scope>IDENTIFICATION</scope>
    <source>
        <strain evidence="1">Aabys</strain>
    </source>
</reference>
<dbReference type="AlphaFoldDB" id="A0A1I8NKH6"/>
<dbReference type="VEuPathDB" id="VectorBase:MDOA016627"/>
<organism evidence="1">
    <name type="scientific">Musca domestica</name>
    <name type="common">House fly</name>
    <dbReference type="NCBI Taxonomy" id="7370"/>
    <lineage>
        <taxon>Eukaryota</taxon>
        <taxon>Metazoa</taxon>
        <taxon>Ecdysozoa</taxon>
        <taxon>Arthropoda</taxon>
        <taxon>Hexapoda</taxon>
        <taxon>Insecta</taxon>
        <taxon>Pterygota</taxon>
        <taxon>Neoptera</taxon>
        <taxon>Endopterygota</taxon>
        <taxon>Diptera</taxon>
        <taxon>Brachycera</taxon>
        <taxon>Muscomorpha</taxon>
        <taxon>Muscoidea</taxon>
        <taxon>Muscidae</taxon>
        <taxon>Musca</taxon>
    </lineage>
</organism>